<gene>
    <name evidence="1" type="ORF">GF339_02665</name>
</gene>
<name>A0A9D5Q4R4_9BACT</name>
<reference evidence="1" key="1">
    <citation type="submission" date="2019-11" db="EMBL/GenBank/DDBJ databases">
        <title>Microbial mats filling the niche in hypersaline microbial mats.</title>
        <authorList>
            <person name="Wong H.L."/>
            <person name="Macleod F.I."/>
            <person name="White R.A. III"/>
            <person name="Burns B.P."/>
        </authorList>
    </citation>
    <scope>NUCLEOTIDE SEQUENCE</scope>
    <source>
        <strain evidence="1">Rbin_158</strain>
    </source>
</reference>
<sequence length="160" mass="19104">MEEIPTAALLELRKMRQELHDLKQTRPSARRHIELMLRRRGIKTIKYTPLDRLVLPEDCSPATTERFYQLMKKYSFRIFLRDLIHYRDHLTWPHLTKYCSPEVAQDYLATLLEHQIVSQVAPQQYQFSSRNIRNFGDTLEWFVAQVIRKEFGAPATWGSR</sequence>
<comment type="caution">
    <text evidence="1">The sequence shown here is derived from an EMBL/GenBank/DDBJ whole genome shotgun (WGS) entry which is preliminary data.</text>
</comment>
<dbReference type="AlphaFoldDB" id="A0A9D5Q4R4"/>
<proteinExistence type="predicted"/>
<organism evidence="1 2">
    <name type="scientific">candidate division KSB3 bacterium</name>
    <dbReference type="NCBI Taxonomy" id="2044937"/>
    <lineage>
        <taxon>Bacteria</taxon>
        <taxon>candidate division KSB3</taxon>
    </lineage>
</organism>
<evidence type="ECO:0000313" key="2">
    <source>
        <dbReference type="Proteomes" id="UP000649604"/>
    </source>
</evidence>
<dbReference type="Proteomes" id="UP000649604">
    <property type="component" value="Unassembled WGS sequence"/>
</dbReference>
<feature type="non-terminal residue" evidence="1">
    <location>
        <position position="160"/>
    </location>
</feature>
<protein>
    <submittedName>
        <fullName evidence="1">Uncharacterized protein</fullName>
    </submittedName>
</protein>
<evidence type="ECO:0000313" key="1">
    <source>
        <dbReference type="EMBL" id="MBD3323457.1"/>
    </source>
</evidence>
<dbReference type="EMBL" id="WJJP01000080">
    <property type="protein sequence ID" value="MBD3323457.1"/>
    <property type="molecule type" value="Genomic_DNA"/>
</dbReference>
<accession>A0A9D5Q4R4</accession>